<dbReference type="GO" id="GO:0005886">
    <property type="term" value="C:plasma membrane"/>
    <property type="evidence" value="ECO:0007669"/>
    <property type="project" value="UniProtKB-SubCell"/>
</dbReference>
<dbReference type="AlphaFoldDB" id="A0A7L5A2V3"/>
<evidence type="ECO:0000256" key="3">
    <source>
        <dbReference type="ARBA" id="ARBA00022676"/>
    </source>
</evidence>
<dbReference type="PANTHER" id="PTHR33908:SF11">
    <property type="entry name" value="MEMBRANE PROTEIN"/>
    <property type="match status" value="1"/>
</dbReference>
<keyword evidence="7" id="KW-0472">Membrane</keyword>
<dbReference type="Proteomes" id="UP000326380">
    <property type="component" value="Unassembled WGS sequence"/>
</dbReference>
<evidence type="ECO:0000313" key="8">
    <source>
        <dbReference type="EMBL" id="KAA9327025.1"/>
    </source>
</evidence>
<reference evidence="8 9" key="1">
    <citation type="submission" date="2019-09" db="EMBL/GenBank/DDBJ databases">
        <title>Genome sequence of Hymenobacter sp. M3.</title>
        <authorList>
            <person name="Srinivasan S."/>
        </authorList>
    </citation>
    <scope>NUCLEOTIDE SEQUENCE [LARGE SCALE GENOMIC DNA]</scope>
    <source>
        <strain evidence="8 9">M3</strain>
    </source>
</reference>
<evidence type="ECO:0000256" key="4">
    <source>
        <dbReference type="ARBA" id="ARBA00022679"/>
    </source>
</evidence>
<dbReference type="GO" id="GO:0016763">
    <property type="term" value="F:pentosyltransferase activity"/>
    <property type="evidence" value="ECO:0007669"/>
    <property type="project" value="TreeGrafter"/>
</dbReference>
<organism evidence="8 9">
    <name type="scientific">Hymenobacter busanensis</name>
    <dbReference type="NCBI Taxonomy" id="2607656"/>
    <lineage>
        <taxon>Bacteria</taxon>
        <taxon>Pseudomonadati</taxon>
        <taxon>Bacteroidota</taxon>
        <taxon>Cytophagia</taxon>
        <taxon>Cytophagales</taxon>
        <taxon>Hymenobacteraceae</taxon>
        <taxon>Hymenobacter</taxon>
    </lineage>
</organism>
<keyword evidence="2" id="KW-1003">Cell membrane</keyword>
<comment type="caution">
    <text evidence="8">The sequence shown here is derived from an EMBL/GenBank/DDBJ whole genome shotgun (WGS) entry which is preliminary data.</text>
</comment>
<dbReference type="GO" id="GO:0009103">
    <property type="term" value="P:lipopolysaccharide biosynthetic process"/>
    <property type="evidence" value="ECO:0007669"/>
    <property type="project" value="UniProtKB-ARBA"/>
</dbReference>
<dbReference type="InterPro" id="IPR050297">
    <property type="entry name" value="LipidA_mod_glycosyltrf_83"/>
</dbReference>
<protein>
    <submittedName>
        <fullName evidence="8">Uncharacterized protein</fullName>
    </submittedName>
</protein>
<keyword evidence="5" id="KW-0812">Transmembrane</keyword>
<name>A0A7L5A2V3_9BACT</name>
<dbReference type="RefSeq" id="WP_151080208.1">
    <property type="nucleotide sequence ID" value="NZ_CP047647.1"/>
</dbReference>
<evidence type="ECO:0000256" key="7">
    <source>
        <dbReference type="ARBA" id="ARBA00023136"/>
    </source>
</evidence>
<gene>
    <name evidence="8" type="ORF">F0P96_17415</name>
</gene>
<dbReference type="PANTHER" id="PTHR33908">
    <property type="entry name" value="MANNOSYLTRANSFERASE YKCB-RELATED"/>
    <property type="match status" value="1"/>
</dbReference>
<sequence length="545" mass="61678">MSASPSVTSRPPWPRRLAVALFFVLLLGVGLAVFRDYGVSWDEVNNHLNGLVNLKYVVQTLAPQLARQPAFNRSWIPDIHVYRDRDHGAAFEMLTTVLGQVVARDDSRPFYFFRHLCVFLTFTAGVWALYRIGQLRFGRWPLALAAAAALVVSPRFFAEAFYNGKDIVYMALFTLAVYTLVRLLRRPTLARAGWHALATAAAIDVRAQGLQLVVLSLLMMALEARFAQPETSPVLPVLPRHWGRAALVYVAATLVLAFVGWPYLWAASWADLLHFSERLRAYRWTHSVLYLGQFIPARHVPWHYIPVWVLITTPLAYTLAAVGGVVAAFRGLLQRGALRDRAARLDVLLLLWLLAPWLFVVAFGSTLYDGWRHLYFVYPALLLMAVRGAQALWAAAKARPRWRKVAVGLGIVAAAEVGHTVVRMVQLHPFQNVYFSCVPAATAERLFERDYWALSYRQGLEWILAHDASPRVAVAAPRYAPFYNNTLILPPAERNRLQFMPRESNSYRYFITGYRWHPQSYADSVGQEVHAIRAGGLKVLSVFRR</sequence>
<keyword evidence="6" id="KW-1133">Transmembrane helix</keyword>
<keyword evidence="3" id="KW-0328">Glycosyltransferase</keyword>
<accession>A0A7L5A2V3</accession>
<dbReference type="EMBL" id="VTWU01000007">
    <property type="protein sequence ID" value="KAA9327025.1"/>
    <property type="molecule type" value="Genomic_DNA"/>
</dbReference>
<evidence type="ECO:0000256" key="1">
    <source>
        <dbReference type="ARBA" id="ARBA00004651"/>
    </source>
</evidence>
<keyword evidence="9" id="KW-1185">Reference proteome</keyword>
<keyword evidence="4" id="KW-0808">Transferase</keyword>
<proteinExistence type="predicted"/>
<evidence type="ECO:0000313" key="9">
    <source>
        <dbReference type="Proteomes" id="UP000326380"/>
    </source>
</evidence>
<evidence type="ECO:0000256" key="2">
    <source>
        <dbReference type="ARBA" id="ARBA00022475"/>
    </source>
</evidence>
<evidence type="ECO:0000256" key="6">
    <source>
        <dbReference type="ARBA" id="ARBA00022989"/>
    </source>
</evidence>
<comment type="subcellular location">
    <subcellularLocation>
        <location evidence="1">Cell membrane</location>
        <topology evidence="1">Multi-pass membrane protein</topology>
    </subcellularLocation>
</comment>
<evidence type="ECO:0000256" key="5">
    <source>
        <dbReference type="ARBA" id="ARBA00022692"/>
    </source>
</evidence>